<name>A0ABM8AMN4_9BACT</name>
<dbReference type="PANTHER" id="PTHR12835:SF5">
    <property type="entry name" value="BIOTIN--PROTEIN LIGASE"/>
    <property type="match status" value="1"/>
</dbReference>
<dbReference type="InterPro" id="IPR004143">
    <property type="entry name" value="BPL_LPL_catalytic"/>
</dbReference>
<evidence type="ECO:0000313" key="3">
    <source>
        <dbReference type="Proteomes" id="UP001061361"/>
    </source>
</evidence>
<evidence type="ECO:0000313" key="2">
    <source>
        <dbReference type="EMBL" id="BDQ32624.1"/>
    </source>
</evidence>
<keyword evidence="3" id="KW-1185">Reference proteome</keyword>
<accession>A0ABM8AMN4</accession>
<dbReference type="SUPFAM" id="SSF55681">
    <property type="entry name" value="Class II aaRS and biotin synthetases"/>
    <property type="match status" value="1"/>
</dbReference>
<dbReference type="Gene3D" id="3.30.930.10">
    <property type="entry name" value="Bira Bifunctional Protein, Domain 2"/>
    <property type="match status" value="1"/>
</dbReference>
<dbReference type="InterPro" id="IPR045864">
    <property type="entry name" value="aa-tRNA-synth_II/BPL/LPL"/>
</dbReference>
<reference evidence="2" key="1">
    <citation type="submission" date="2022-08" db="EMBL/GenBank/DDBJ databases">
        <title>Genome Sequence of the sulphate-reducing bacterium, Pseudodesulfovibrio portus JCM14722.</title>
        <authorList>
            <person name="Kondo R."/>
            <person name="Kataoka T."/>
        </authorList>
    </citation>
    <scope>NUCLEOTIDE SEQUENCE</scope>
    <source>
        <strain evidence="2">JCM 14722</strain>
    </source>
</reference>
<proteinExistence type="predicted"/>
<protein>
    <recommendedName>
        <fullName evidence="1">BPL/LPL catalytic domain-containing protein</fullName>
    </recommendedName>
</protein>
<dbReference type="Proteomes" id="UP001061361">
    <property type="component" value="Chromosome"/>
</dbReference>
<feature type="domain" description="BPL/LPL catalytic" evidence="1">
    <location>
        <begin position="1"/>
        <end position="188"/>
    </location>
</feature>
<dbReference type="EMBL" id="AP026708">
    <property type="protein sequence ID" value="BDQ32624.1"/>
    <property type="molecule type" value="Genomic_DNA"/>
</dbReference>
<dbReference type="Pfam" id="PF03099">
    <property type="entry name" value="BPL_LplA_LipB"/>
    <property type="match status" value="1"/>
</dbReference>
<organism evidence="2 3">
    <name type="scientific">Pseudodesulfovibrio portus</name>
    <dbReference type="NCBI Taxonomy" id="231439"/>
    <lineage>
        <taxon>Bacteria</taxon>
        <taxon>Pseudomonadati</taxon>
        <taxon>Thermodesulfobacteriota</taxon>
        <taxon>Desulfovibrionia</taxon>
        <taxon>Desulfovibrionales</taxon>
        <taxon>Desulfovibrionaceae</taxon>
    </lineage>
</organism>
<dbReference type="PANTHER" id="PTHR12835">
    <property type="entry name" value="BIOTIN PROTEIN LIGASE"/>
    <property type="match status" value="1"/>
</dbReference>
<sequence length="253" mass="27043">MWRGASTGITAIVAVDTCETTMETVRGLVESEVLGDWGALVSGVQTGGRGQLRRPWASLPGNLHASIALPDAPVRGEWAEALAPLLPLVVGYVVCSVLEEQAAGLKIKWPNDILQDGRKVGGMLIEERNGKSILGLGLNLAGFPPEEELREDHSVPAAKMAIPYPSGGPLTLLERLVNRGKSVYEIMLDEIPPTRFIAMVESRLAWMGRTIRVLEGNEAPYEAVVTGLSLGGGLVVLREGDEKVLYSGSISPL</sequence>
<dbReference type="PROSITE" id="PS51733">
    <property type="entry name" value="BPL_LPL_CATALYTIC"/>
    <property type="match status" value="1"/>
</dbReference>
<gene>
    <name evidence="2" type="ORF">JCM14722_01660</name>
</gene>
<evidence type="ECO:0000259" key="1">
    <source>
        <dbReference type="PROSITE" id="PS51733"/>
    </source>
</evidence>